<protein>
    <submittedName>
        <fullName evidence="7">Uncharacterized protein</fullName>
    </submittedName>
</protein>
<dbReference type="PANTHER" id="PTHR21659:SF42">
    <property type="entry name" value="UPF0057 MEMBRANE PROTEIN ZK632.10-RELATED"/>
    <property type="match status" value="1"/>
</dbReference>
<organism evidence="7">
    <name type="scientific">Fagus sylvatica</name>
    <name type="common">Beechnut</name>
    <dbReference type="NCBI Taxonomy" id="28930"/>
    <lineage>
        <taxon>Eukaryota</taxon>
        <taxon>Viridiplantae</taxon>
        <taxon>Streptophyta</taxon>
        <taxon>Embryophyta</taxon>
        <taxon>Tracheophyta</taxon>
        <taxon>Spermatophyta</taxon>
        <taxon>Magnoliopsida</taxon>
        <taxon>eudicotyledons</taxon>
        <taxon>Gunneridae</taxon>
        <taxon>Pentapetalae</taxon>
        <taxon>rosids</taxon>
        <taxon>fabids</taxon>
        <taxon>Fagales</taxon>
        <taxon>Fagaceae</taxon>
        <taxon>Fagus</taxon>
    </lineage>
</organism>
<keyword evidence="4 6" id="KW-1133">Transmembrane helix</keyword>
<dbReference type="PANTHER" id="PTHR21659">
    <property type="entry name" value="HYDROPHOBIC PROTEIN RCI2 LOW TEMPERATURE AND SALT RESPONSIVE PROTEIN LTI6 -RELATED"/>
    <property type="match status" value="1"/>
</dbReference>
<feature type="transmembrane region" description="Helical" evidence="6">
    <location>
        <begin position="6"/>
        <end position="24"/>
    </location>
</feature>
<dbReference type="Pfam" id="PF01679">
    <property type="entry name" value="Pmp3"/>
    <property type="match status" value="1"/>
</dbReference>
<feature type="transmembrane region" description="Helical" evidence="6">
    <location>
        <begin position="31"/>
        <end position="52"/>
    </location>
</feature>
<dbReference type="InterPro" id="IPR000612">
    <property type="entry name" value="PMP3"/>
</dbReference>
<evidence type="ECO:0000256" key="3">
    <source>
        <dbReference type="ARBA" id="ARBA00022692"/>
    </source>
</evidence>
<comment type="subcellular location">
    <subcellularLocation>
        <location evidence="1">Membrane</location>
    </subcellularLocation>
</comment>
<gene>
    <name evidence="7" type="ORF">FSB_LOCUS58433</name>
</gene>
<evidence type="ECO:0000313" key="7">
    <source>
        <dbReference type="EMBL" id="SPD30551.1"/>
    </source>
</evidence>
<evidence type="ECO:0000256" key="5">
    <source>
        <dbReference type="ARBA" id="ARBA00023136"/>
    </source>
</evidence>
<accession>A0A2N9J2K7</accession>
<evidence type="ECO:0000256" key="1">
    <source>
        <dbReference type="ARBA" id="ARBA00004370"/>
    </source>
</evidence>
<evidence type="ECO:0000256" key="6">
    <source>
        <dbReference type="SAM" id="Phobius"/>
    </source>
</evidence>
<dbReference type="EMBL" id="OIVN01006322">
    <property type="protein sequence ID" value="SPD30551.1"/>
    <property type="molecule type" value="Genomic_DNA"/>
</dbReference>
<reference evidence="7" key="1">
    <citation type="submission" date="2018-02" db="EMBL/GenBank/DDBJ databases">
        <authorList>
            <person name="Cohen D.B."/>
            <person name="Kent A.D."/>
        </authorList>
    </citation>
    <scope>NUCLEOTIDE SEQUENCE</scope>
</reference>
<dbReference type="PROSITE" id="PS01309">
    <property type="entry name" value="UPF0057"/>
    <property type="match status" value="1"/>
</dbReference>
<name>A0A2N9J2K7_FAGSY</name>
<comment type="similarity">
    <text evidence="2">Belongs to the UPF0057 (PMP3) family.</text>
</comment>
<dbReference type="AlphaFoldDB" id="A0A2N9J2K7"/>
<keyword evidence="3 6" id="KW-0812">Transmembrane</keyword>
<keyword evidence="5 6" id="KW-0472">Membrane</keyword>
<sequence>MGTATCIDIILAIILPPLGVFLKFGCRVEFWICLLLTILGYLPGILYALWIITK</sequence>
<evidence type="ECO:0000256" key="4">
    <source>
        <dbReference type="ARBA" id="ARBA00022989"/>
    </source>
</evidence>
<dbReference type="GO" id="GO:0016020">
    <property type="term" value="C:membrane"/>
    <property type="evidence" value="ECO:0007669"/>
    <property type="project" value="UniProtKB-SubCell"/>
</dbReference>
<evidence type="ECO:0000256" key="2">
    <source>
        <dbReference type="ARBA" id="ARBA00009530"/>
    </source>
</evidence>
<proteinExistence type="inferred from homology"/>